<feature type="transmembrane region" description="Helical" evidence="2">
    <location>
        <begin position="246"/>
        <end position="267"/>
    </location>
</feature>
<feature type="compositionally biased region" description="Low complexity" evidence="1">
    <location>
        <begin position="72"/>
        <end position="97"/>
    </location>
</feature>
<dbReference type="SUPFAM" id="SSF55277">
    <property type="entry name" value="GYF domain"/>
    <property type="match status" value="1"/>
</dbReference>
<reference evidence="5" key="1">
    <citation type="journal article" date="2019" name="Int. J. Syst. Evol. Microbiol.">
        <title>The Global Catalogue of Microorganisms (GCM) 10K type strain sequencing project: providing services to taxonomists for standard genome sequencing and annotation.</title>
        <authorList>
            <consortium name="The Broad Institute Genomics Platform"/>
            <consortium name="The Broad Institute Genome Sequencing Center for Infectious Disease"/>
            <person name="Wu L."/>
            <person name="Ma J."/>
        </authorList>
    </citation>
    <scope>NUCLEOTIDE SEQUENCE [LARGE SCALE GENOMIC DNA]</scope>
    <source>
        <strain evidence="5">JCM 17759</strain>
    </source>
</reference>
<keyword evidence="2" id="KW-0472">Membrane</keyword>
<name>A0ABP8N7Q1_9BACT</name>
<evidence type="ECO:0000313" key="4">
    <source>
        <dbReference type="EMBL" id="GAA4461332.1"/>
    </source>
</evidence>
<organism evidence="4 5">
    <name type="scientific">Novipirellula rosea</name>
    <dbReference type="NCBI Taxonomy" id="1031540"/>
    <lineage>
        <taxon>Bacteria</taxon>
        <taxon>Pseudomonadati</taxon>
        <taxon>Planctomycetota</taxon>
        <taxon>Planctomycetia</taxon>
        <taxon>Pirellulales</taxon>
        <taxon>Pirellulaceae</taxon>
        <taxon>Novipirellula</taxon>
    </lineage>
</organism>
<keyword evidence="2" id="KW-0812">Transmembrane</keyword>
<keyword evidence="5" id="KW-1185">Reference proteome</keyword>
<dbReference type="Proteomes" id="UP001500840">
    <property type="component" value="Unassembled WGS sequence"/>
</dbReference>
<keyword evidence="2" id="KW-1133">Transmembrane helix</keyword>
<comment type="caution">
    <text evidence="4">The sequence shown here is derived from an EMBL/GenBank/DDBJ whole genome shotgun (WGS) entry which is preliminary data.</text>
</comment>
<sequence>MPLLILFHLVVRGRGTDMGIRFACHVCNKQLNIKSELAGRRGVCPSCASRFRIPLQDSAKSTPVETRSAPIAAESQAGAPQPQSQPPQRKAAAAASDSSGDDIAANVAVAAAADTPQRTKSSSALFDGESTWYVRPPSGGQYGPATEEVFREWITEGRVAATALVWRDGWAEWRDAIDVLPELSGRSVAASAAAAQNTPFGDSATSLTRDSASANGRSGDSASVATEVYGNRQIGAIKRKRFLQRAATITALSIVAIGLVAALLAVAGR</sequence>
<gene>
    <name evidence="4" type="ORF">GCM10023156_43740</name>
</gene>
<evidence type="ECO:0000256" key="1">
    <source>
        <dbReference type="SAM" id="MobiDB-lite"/>
    </source>
</evidence>
<evidence type="ECO:0000313" key="5">
    <source>
        <dbReference type="Proteomes" id="UP001500840"/>
    </source>
</evidence>
<proteinExistence type="predicted"/>
<evidence type="ECO:0000256" key="2">
    <source>
        <dbReference type="SAM" id="Phobius"/>
    </source>
</evidence>
<dbReference type="InterPro" id="IPR035445">
    <property type="entry name" value="GYF-like_dom_sf"/>
</dbReference>
<dbReference type="InterPro" id="IPR025640">
    <property type="entry name" value="GYF_2"/>
</dbReference>
<dbReference type="Pfam" id="PF14237">
    <property type="entry name" value="GYF_2"/>
    <property type="match status" value="1"/>
</dbReference>
<feature type="region of interest" description="Disordered" evidence="1">
    <location>
        <begin position="58"/>
        <end position="97"/>
    </location>
</feature>
<dbReference type="EMBL" id="BAABGA010000054">
    <property type="protein sequence ID" value="GAA4461332.1"/>
    <property type="molecule type" value="Genomic_DNA"/>
</dbReference>
<feature type="region of interest" description="Disordered" evidence="1">
    <location>
        <begin position="200"/>
        <end position="222"/>
    </location>
</feature>
<evidence type="ECO:0000259" key="3">
    <source>
        <dbReference type="Pfam" id="PF14237"/>
    </source>
</evidence>
<accession>A0ABP8N7Q1</accession>
<feature type="domain" description="GYF" evidence="3">
    <location>
        <begin position="132"/>
        <end position="179"/>
    </location>
</feature>
<protein>
    <submittedName>
        <fullName evidence="4">DUF4339 domain-containing protein</fullName>
    </submittedName>
</protein>